<keyword evidence="3" id="KW-0813">Transport</keyword>
<reference evidence="16 17" key="1">
    <citation type="submission" date="2019-11" db="EMBL/GenBank/DDBJ databases">
        <title>Whole-genome sequence of a Rhodoblastus acidophilus DSM 142.</title>
        <authorList>
            <person name="Kyndt J.A."/>
            <person name="Meyer T.E."/>
        </authorList>
    </citation>
    <scope>NUCLEOTIDE SEQUENCE [LARGE SCALE GENOMIC DNA]</scope>
    <source>
        <strain evidence="16 17">DSM 142</strain>
    </source>
</reference>
<dbReference type="PANTHER" id="PTHR30485">
    <property type="entry name" value="NI/FE-HYDROGENASE 1 B-TYPE CYTOCHROME SUBUNIT"/>
    <property type="match status" value="1"/>
</dbReference>
<feature type="transmembrane region" description="Helical" evidence="14">
    <location>
        <begin position="74"/>
        <end position="96"/>
    </location>
</feature>
<dbReference type="InterPro" id="IPR000516">
    <property type="entry name" value="Ni-dep_Hydgase_cyt-B"/>
</dbReference>
<dbReference type="PANTHER" id="PTHR30485:SF0">
    <property type="entry name" value="NI_FE-HYDROGENASE 1 B-TYPE CYTOCHROME SUBUNIT-RELATED"/>
    <property type="match status" value="1"/>
</dbReference>
<dbReference type="GO" id="GO:0022904">
    <property type="term" value="P:respiratory electron transport chain"/>
    <property type="evidence" value="ECO:0007669"/>
    <property type="project" value="InterPro"/>
</dbReference>
<evidence type="ECO:0000313" key="17">
    <source>
        <dbReference type="Proteomes" id="UP000439113"/>
    </source>
</evidence>
<dbReference type="AlphaFoldDB" id="A0A6N8DIX7"/>
<proteinExistence type="inferred from homology"/>
<evidence type="ECO:0000256" key="9">
    <source>
        <dbReference type="ARBA" id="ARBA00022989"/>
    </source>
</evidence>
<evidence type="ECO:0000256" key="11">
    <source>
        <dbReference type="ARBA" id="ARBA00023136"/>
    </source>
</evidence>
<protein>
    <recommendedName>
        <fullName evidence="13">Probable Ni/Fe-hydrogenase B-type cytochrome subunit</fullName>
    </recommendedName>
</protein>
<dbReference type="Pfam" id="PF01292">
    <property type="entry name" value="Ni_hydr_CYTB"/>
    <property type="match status" value="1"/>
</dbReference>
<comment type="caution">
    <text evidence="16">The sequence shown here is derived from an EMBL/GenBank/DDBJ whole genome shotgun (WGS) entry which is preliminary data.</text>
</comment>
<evidence type="ECO:0000256" key="4">
    <source>
        <dbReference type="ARBA" id="ARBA00022475"/>
    </source>
</evidence>
<evidence type="ECO:0000256" key="2">
    <source>
        <dbReference type="ARBA" id="ARBA00008622"/>
    </source>
</evidence>
<dbReference type="RefSeq" id="WP_155445012.1">
    <property type="nucleotide sequence ID" value="NZ_JAOQNR010000003.1"/>
</dbReference>
<keyword evidence="10" id="KW-0408">Iron</keyword>
<evidence type="ECO:0000256" key="8">
    <source>
        <dbReference type="ARBA" id="ARBA00022982"/>
    </source>
</evidence>
<comment type="function">
    <text evidence="12">B-type cytochrome involved in electron transfer from hydrogenase to oxygen.</text>
</comment>
<feature type="domain" description="Cytochrome b561 bacterial/Ni-hydrogenase" evidence="15">
    <location>
        <begin position="26"/>
        <end position="232"/>
    </location>
</feature>
<gene>
    <name evidence="16" type="primary">cybH</name>
    <name evidence="16" type="ORF">GJ654_05005</name>
</gene>
<keyword evidence="4" id="KW-1003">Cell membrane</keyword>
<comment type="subcellular location">
    <subcellularLocation>
        <location evidence="1">Cell membrane</location>
        <topology evidence="1">Multi-pass membrane protein</topology>
    </subcellularLocation>
</comment>
<dbReference type="NCBIfam" id="TIGR02125">
    <property type="entry name" value="CytB-hydogenase"/>
    <property type="match status" value="1"/>
</dbReference>
<dbReference type="PROSITE" id="PS00883">
    <property type="entry name" value="NI_HGENASE_CYTB_2"/>
    <property type="match status" value="1"/>
</dbReference>
<keyword evidence="5" id="KW-0349">Heme</keyword>
<feature type="transmembrane region" description="Helical" evidence="14">
    <location>
        <begin position="195"/>
        <end position="215"/>
    </location>
</feature>
<dbReference type="GO" id="GO:0005506">
    <property type="term" value="F:iron ion binding"/>
    <property type="evidence" value="ECO:0007669"/>
    <property type="project" value="InterPro"/>
</dbReference>
<dbReference type="PRINTS" id="PR00161">
    <property type="entry name" value="NIHGNASECYTB"/>
</dbReference>
<comment type="similarity">
    <text evidence="2">Belongs to the HupC/HyaC/HydC family.</text>
</comment>
<dbReference type="FunFam" id="1.20.950.20:FF:000003">
    <property type="entry name" value="Ni/Fe-hydrogenase 1 b-type cytochrome subunit"/>
    <property type="match status" value="1"/>
</dbReference>
<evidence type="ECO:0000259" key="15">
    <source>
        <dbReference type="Pfam" id="PF01292"/>
    </source>
</evidence>
<keyword evidence="6 14" id="KW-0812">Transmembrane</keyword>
<dbReference type="InterPro" id="IPR016174">
    <property type="entry name" value="Di-haem_cyt_TM"/>
</dbReference>
<dbReference type="InterPro" id="IPR011577">
    <property type="entry name" value="Cyt_b561_bac/Ni-Hgenase"/>
</dbReference>
<accession>A0A6N8DIX7</accession>
<evidence type="ECO:0000256" key="10">
    <source>
        <dbReference type="ARBA" id="ARBA00023004"/>
    </source>
</evidence>
<dbReference type="InterPro" id="IPR051542">
    <property type="entry name" value="Hydrogenase_cytochrome"/>
</dbReference>
<evidence type="ECO:0000256" key="12">
    <source>
        <dbReference type="ARBA" id="ARBA00059957"/>
    </source>
</evidence>
<evidence type="ECO:0000256" key="3">
    <source>
        <dbReference type="ARBA" id="ARBA00022448"/>
    </source>
</evidence>
<feature type="transmembrane region" description="Helical" evidence="14">
    <location>
        <begin position="141"/>
        <end position="165"/>
    </location>
</feature>
<organism evidence="16 17">
    <name type="scientific">Rhodoblastus acidophilus</name>
    <name type="common">Rhodopseudomonas acidophila</name>
    <dbReference type="NCBI Taxonomy" id="1074"/>
    <lineage>
        <taxon>Bacteria</taxon>
        <taxon>Pseudomonadati</taxon>
        <taxon>Pseudomonadota</taxon>
        <taxon>Alphaproteobacteria</taxon>
        <taxon>Hyphomicrobiales</taxon>
        <taxon>Rhodoblastaceae</taxon>
        <taxon>Rhodoblastus</taxon>
    </lineage>
</organism>
<evidence type="ECO:0000256" key="1">
    <source>
        <dbReference type="ARBA" id="ARBA00004651"/>
    </source>
</evidence>
<dbReference type="GO" id="GO:0005886">
    <property type="term" value="C:plasma membrane"/>
    <property type="evidence" value="ECO:0007669"/>
    <property type="project" value="UniProtKB-SubCell"/>
</dbReference>
<dbReference type="GO" id="GO:0009055">
    <property type="term" value="F:electron transfer activity"/>
    <property type="evidence" value="ECO:0007669"/>
    <property type="project" value="InterPro"/>
</dbReference>
<name>A0A6N8DIX7_RHOAC</name>
<dbReference type="EMBL" id="WNKS01000003">
    <property type="protein sequence ID" value="MTV30349.1"/>
    <property type="molecule type" value="Genomic_DNA"/>
</dbReference>
<dbReference type="OrthoDB" id="9781740at2"/>
<evidence type="ECO:0000256" key="7">
    <source>
        <dbReference type="ARBA" id="ARBA00022723"/>
    </source>
</evidence>
<feature type="transmembrane region" description="Helical" evidence="14">
    <location>
        <begin position="33"/>
        <end position="53"/>
    </location>
</feature>
<keyword evidence="8" id="KW-0249">Electron transport</keyword>
<evidence type="ECO:0000313" key="16">
    <source>
        <dbReference type="EMBL" id="MTV30349.1"/>
    </source>
</evidence>
<evidence type="ECO:0000256" key="6">
    <source>
        <dbReference type="ARBA" id="ARBA00022692"/>
    </source>
</evidence>
<keyword evidence="7" id="KW-0479">Metal-binding</keyword>
<dbReference type="Gene3D" id="1.20.950.20">
    <property type="entry name" value="Transmembrane di-heme cytochromes, Chain C"/>
    <property type="match status" value="1"/>
</dbReference>
<dbReference type="SUPFAM" id="SSF81342">
    <property type="entry name" value="Transmembrane di-heme cytochromes"/>
    <property type="match status" value="1"/>
</dbReference>
<sequence length="241" mass="27590">MDDLAKIADISELKGEVVVARRTVYVYQAPVRIWHWVNAACMTVLFITGYLIASPPGSLGGEASAHYQMGYIRFAHFAAGQTMAVFFLMRFVWVFLGNPASKQLFWVPVWKKNFWDGLWNEAKWYAFAVKFPRQYVGHNPLAHLMMFFVFTLGTIFMICTGFALYSQGAGEGSIWAKLFGWVFLIFPNSQDVHTYHHLGLWVLCIFAAIHVYAAVREDIMSRQSMISSMISGERQFRDDKV</sequence>
<evidence type="ECO:0000256" key="14">
    <source>
        <dbReference type="SAM" id="Phobius"/>
    </source>
</evidence>
<keyword evidence="9 14" id="KW-1133">Transmembrane helix</keyword>
<keyword evidence="11 14" id="KW-0472">Membrane</keyword>
<evidence type="ECO:0000256" key="13">
    <source>
        <dbReference type="ARBA" id="ARBA00072962"/>
    </source>
</evidence>
<dbReference type="Proteomes" id="UP000439113">
    <property type="component" value="Unassembled WGS sequence"/>
</dbReference>
<evidence type="ECO:0000256" key="5">
    <source>
        <dbReference type="ARBA" id="ARBA00022617"/>
    </source>
</evidence>
<dbReference type="GO" id="GO:0020037">
    <property type="term" value="F:heme binding"/>
    <property type="evidence" value="ECO:0007669"/>
    <property type="project" value="TreeGrafter"/>
</dbReference>